<dbReference type="GO" id="GO:0032299">
    <property type="term" value="C:ribonuclease H2 complex"/>
    <property type="evidence" value="ECO:0007669"/>
    <property type="project" value="InterPro"/>
</dbReference>
<dbReference type="Pfam" id="PF17745">
    <property type="entry name" value="Ydr279_N"/>
    <property type="match status" value="1"/>
</dbReference>
<dbReference type="PANTHER" id="PTHR13383:SF11">
    <property type="entry name" value="RIBONUCLEASE H2 SUBUNIT B"/>
    <property type="match status" value="1"/>
</dbReference>
<feature type="region of interest" description="Disordered" evidence="6">
    <location>
        <begin position="260"/>
        <end position="297"/>
    </location>
</feature>
<dbReference type="Gene3D" id="1.10.20.120">
    <property type="match status" value="1"/>
</dbReference>
<evidence type="ECO:0000256" key="5">
    <source>
        <dbReference type="ARBA" id="ARBA00033464"/>
    </source>
</evidence>
<dbReference type="AlphaFoldDB" id="A0A9P5UDR5"/>
<evidence type="ECO:0000256" key="1">
    <source>
        <dbReference type="ARBA" id="ARBA00004123"/>
    </source>
</evidence>
<dbReference type="Proteomes" id="UP000772434">
    <property type="component" value="Unassembled WGS sequence"/>
</dbReference>
<dbReference type="InterPro" id="IPR040456">
    <property type="entry name" value="RNase_H2_suB"/>
</dbReference>
<dbReference type="Gene3D" id="2.20.25.530">
    <property type="match status" value="1"/>
</dbReference>
<organism evidence="9 10">
    <name type="scientific">Rhodocollybia butyracea</name>
    <dbReference type="NCBI Taxonomy" id="206335"/>
    <lineage>
        <taxon>Eukaryota</taxon>
        <taxon>Fungi</taxon>
        <taxon>Dikarya</taxon>
        <taxon>Basidiomycota</taxon>
        <taxon>Agaricomycotina</taxon>
        <taxon>Agaricomycetes</taxon>
        <taxon>Agaricomycetidae</taxon>
        <taxon>Agaricales</taxon>
        <taxon>Marasmiineae</taxon>
        <taxon>Omphalotaceae</taxon>
        <taxon>Rhodocollybia</taxon>
    </lineage>
</organism>
<accession>A0A9P5UDR5</accession>
<dbReference type="CDD" id="cd09270">
    <property type="entry name" value="RNase_H2-B"/>
    <property type="match status" value="1"/>
</dbReference>
<gene>
    <name evidence="9" type="ORF">BDP27DRAFT_1398830</name>
</gene>
<proteinExistence type="predicted"/>
<evidence type="ECO:0000313" key="10">
    <source>
        <dbReference type="Proteomes" id="UP000772434"/>
    </source>
</evidence>
<dbReference type="OrthoDB" id="29098at2759"/>
<protein>
    <recommendedName>
        <fullName evidence="2">Ribonuclease H2 subunit B</fullName>
    </recommendedName>
    <alternativeName>
        <fullName evidence="5">Ribonuclease HI subunit B</fullName>
    </alternativeName>
</protein>
<feature type="domain" description="Ribonuclease H2 subunit B wHTH" evidence="7">
    <location>
        <begin position="90"/>
        <end position="237"/>
    </location>
</feature>
<evidence type="ECO:0000256" key="6">
    <source>
        <dbReference type="SAM" id="MobiDB-lite"/>
    </source>
</evidence>
<evidence type="ECO:0000259" key="8">
    <source>
        <dbReference type="Pfam" id="PF17745"/>
    </source>
</evidence>
<evidence type="ECO:0000256" key="3">
    <source>
        <dbReference type="ARBA" id="ARBA00023242"/>
    </source>
</evidence>
<sequence>MSVRIGILPDDVIDSIQTGVAQRLNSGTFIRLTHPRTGLPALFLPHQTGSSSAIHELQAVEPVNARSWFIANEIASDGRLLMIMPIDPAFLLIPILRAFSPKDGSLGQFRTSDDIFEEAASKMEQSDAEAVLVKDVAIFASLDCCKDSLSRICDTQEIPPDITVYRFSPTKLTNYLKLKVENLVSSGVIDSSRSLVRSLAKNGLMEDGHEKLLESGRIKAACELVAQYLPLDIRNMLMASYDFSDLDVYINKLEEDKRLHAQQTAPKNGKSRAKVVAKDASTEKVDKRKASKASQGVEKLKKANINGMSKLSTFFMKKT</sequence>
<evidence type="ECO:0000256" key="4">
    <source>
        <dbReference type="ARBA" id="ARBA00024778"/>
    </source>
</evidence>
<reference evidence="9" key="1">
    <citation type="submission" date="2020-11" db="EMBL/GenBank/DDBJ databases">
        <authorList>
            <consortium name="DOE Joint Genome Institute"/>
            <person name="Ahrendt S."/>
            <person name="Riley R."/>
            <person name="Andreopoulos W."/>
            <person name="Labutti K."/>
            <person name="Pangilinan J."/>
            <person name="Ruiz-Duenas F.J."/>
            <person name="Barrasa J.M."/>
            <person name="Sanchez-Garcia M."/>
            <person name="Camarero S."/>
            <person name="Miyauchi S."/>
            <person name="Serrano A."/>
            <person name="Linde D."/>
            <person name="Babiker R."/>
            <person name="Drula E."/>
            <person name="Ayuso-Fernandez I."/>
            <person name="Pacheco R."/>
            <person name="Padilla G."/>
            <person name="Ferreira P."/>
            <person name="Barriuso J."/>
            <person name="Kellner H."/>
            <person name="Castanera R."/>
            <person name="Alfaro M."/>
            <person name="Ramirez L."/>
            <person name="Pisabarro A.G."/>
            <person name="Kuo A."/>
            <person name="Tritt A."/>
            <person name="Lipzen A."/>
            <person name="He G."/>
            <person name="Yan M."/>
            <person name="Ng V."/>
            <person name="Cullen D."/>
            <person name="Martin F."/>
            <person name="Rosso M.-N."/>
            <person name="Henrissat B."/>
            <person name="Hibbett D."/>
            <person name="Martinez A.T."/>
            <person name="Grigoriev I.V."/>
        </authorList>
    </citation>
    <scope>NUCLEOTIDE SEQUENCE</scope>
    <source>
        <strain evidence="9">AH 40177</strain>
    </source>
</reference>
<keyword evidence="10" id="KW-1185">Reference proteome</keyword>
<name>A0A9P5UDR5_9AGAR</name>
<dbReference type="GO" id="GO:0005654">
    <property type="term" value="C:nucleoplasm"/>
    <property type="evidence" value="ECO:0007669"/>
    <property type="project" value="TreeGrafter"/>
</dbReference>
<feature type="compositionally biased region" description="Basic and acidic residues" evidence="6">
    <location>
        <begin position="276"/>
        <end position="288"/>
    </location>
</feature>
<evidence type="ECO:0000256" key="2">
    <source>
        <dbReference type="ARBA" id="ARBA00019062"/>
    </source>
</evidence>
<dbReference type="EMBL" id="JADNRY010000009">
    <property type="protein sequence ID" value="KAF9075437.1"/>
    <property type="molecule type" value="Genomic_DNA"/>
</dbReference>
<comment type="subcellular location">
    <subcellularLocation>
        <location evidence="1">Nucleus</location>
    </subcellularLocation>
</comment>
<evidence type="ECO:0000259" key="7">
    <source>
        <dbReference type="Pfam" id="PF09468"/>
    </source>
</evidence>
<dbReference type="InterPro" id="IPR041195">
    <property type="entry name" value="Rnh202_N"/>
</dbReference>
<comment type="function">
    <text evidence="4">Non catalytic subunit of RNase H2, an endonuclease that specifically degrades the RNA of RNA:DNA hybrids. Participates in DNA replication, possibly by mediating the removal of lagging-strand Okazaki fragment RNA primers during DNA replication. Mediates the excision of single ribonucleotides from DNA:RNA duplexes.</text>
</comment>
<evidence type="ECO:0000313" key="9">
    <source>
        <dbReference type="EMBL" id="KAF9075437.1"/>
    </source>
</evidence>
<comment type="caution">
    <text evidence="9">The sequence shown here is derived from an EMBL/GenBank/DDBJ whole genome shotgun (WGS) entry which is preliminary data.</text>
</comment>
<dbReference type="Pfam" id="PF09468">
    <property type="entry name" value="RNase_H2-Ydr279"/>
    <property type="match status" value="1"/>
</dbReference>
<keyword evidence="3" id="KW-0539">Nucleus</keyword>
<dbReference type="PANTHER" id="PTHR13383">
    <property type="entry name" value="RIBONUCLEASE H2 SUBUNIT B"/>
    <property type="match status" value="1"/>
</dbReference>
<feature type="domain" description="Rnh202 triple barrel" evidence="8">
    <location>
        <begin position="8"/>
        <end position="87"/>
    </location>
</feature>
<dbReference type="GO" id="GO:0006401">
    <property type="term" value="P:RNA catabolic process"/>
    <property type="evidence" value="ECO:0007669"/>
    <property type="project" value="TreeGrafter"/>
</dbReference>
<dbReference type="InterPro" id="IPR019024">
    <property type="entry name" value="RNase_H2_suB_wHTH"/>
</dbReference>